<evidence type="ECO:0000313" key="2">
    <source>
        <dbReference type="Proteomes" id="UP000789570"/>
    </source>
</evidence>
<dbReference type="EMBL" id="CAJVPQ010000207">
    <property type="protein sequence ID" value="CAG8457402.1"/>
    <property type="molecule type" value="Genomic_DNA"/>
</dbReference>
<accession>A0A9N8VRL1</accession>
<dbReference type="AlphaFoldDB" id="A0A9N8VRL1"/>
<evidence type="ECO:0000313" key="1">
    <source>
        <dbReference type="EMBL" id="CAG8457402.1"/>
    </source>
</evidence>
<name>A0A9N8VRL1_9GLOM</name>
<sequence length="135" mass="15886">MNPNSPSKKRQKINEIFILLIVMKMPEAQLCYLPLGFNTLYRLDLLQYCDVSNCSNSLLINTDPIKVLACNYTYHKYCYTDNGFKCMYCLLFLQQVEVEDPENNILYDDDDESELIEYIAYILEEALEEALHKFQ</sequence>
<reference evidence="1" key="1">
    <citation type="submission" date="2021-06" db="EMBL/GenBank/DDBJ databases">
        <authorList>
            <person name="Kallberg Y."/>
            <person name="Tangrot J."/>
            <person name="Rosling A."/>
        </authorList>
    </citation>
    <scope>NUCLEOTIDE SEQUENCE</scope>
    <source>
        <strain evidence="1">UK204</strain>
    </source>
</reference>
<gene>
    <name evidence="1" type="ORF">FCALED_LOCUS1571</name>
</gene>
<proteinExistence type="predicted"/>
<comment type="caution">
    <text evidence="1">The sequence shown here is derived from an EMBL/GenBank/DDBJ whole genome shotgun (WGS) entry which is preliminary data.</text>
</comment>
<dbReference type="Proteomes" id="UP000789570">
    <property type="component" value="Unassembled WGS sequence"/>
</dbReference>
<organism evidence="1 2">
    <name type="scientific">Funneliformis caledonium</name>
    <dbReference type="NCBI Taxonomy" id="1117310"/>
    <lineage>
        <taxon>Eukaryota</taxon>
        <taxon>Fungi</taxon>
        <taxon>Fungi incertae sedis</taxon>
        <taxon>Mucoromycota</taxon>
        <taxon>Glomeromycotina</taxon>
        <taxon>Glomeromycetes</taxon>
        <taxon>Glomerales</taxon>
        <taxon>Glomeraceae</taxon>
        <taxon>Funneliformis</taxon>
    </lineage>
</organism>
<keyword evidence="2" id="KW-1185">Reference proteome</keyword>
<protein>
    <submittedName>
        <fullName evidence="1">12398_t:CDS:1</fullName>
    </submittedName>
</protein>